<dbReference type="PANTHER" id="PTHR19370">
    <property type="entry name" value="NADH-CYTOCHROME B5 REDUCTASE"/>
    <property type="match status" value="1"/>
</dbReference>
<feature type="domain" description="FAD-binding FR-type" evidence="7">
    <location>
        <begin position="241"/>
        <end position="347"/>
    </location>
</feature>
<dbReference type="GO" id="GO:0005739">
    <property type="term" value="C:mitochondrion"/>
    <property type="evidence" value="ECO:0007669"/>
    <property type="project" value="TreeGrafter"/>
</dbReference>
<dbReference type="VEuPathDB" id="VectorBase:CSON010493"/>
<keyword evidence="3 5" id="KW-0274">FAD</keyword>
<feature type="binding site" evidence="5">
    <location>
        <position position="322"/>
    </location>
    <ligand>
        <name>FAD</name>
        <dbReference type="ChEBI" id="CHEBI:57692"/>
    </ligand>
</feature>
<reference evidence="8" key="1">
    <citation type="submission" date="2018-04" db="EMBL/GenBank/DDBJ databases">
        <authorList>
            <person name="Go L.Y."/>
            <person name="Mitchell J.A."/>
        </authorList>
    </citation>
    <scope>NUCLEOTIDE SEQUENCE</scope>
    <source>
        <tissue evidence="8">Whole organism</tissue>
    </source>
</reference>
<organism evidence="8">
    <name type="scientific">Culicoides sonorensis</name>
    <name type="common">Biting midge</name>
    <dbReference type="NCBI Taxonomy" id="179676"/>
    <lineage>
        <taxon>Eukaryota</taxon>
        <taxon>Metazoa</taxon>
        <taxon>Ecdysozoa</taxon>
        <taxon>Arthropoda</taxon>
        <taxon>Hexapoda</taxon>
        <taxon>Insecta</taxon>
        <taxon>Pterygota</taxon>
        <taxon>Neoptera</taxon>
        <taxon>Endopterygota</taxon>
        <taxon>Diptera</taxon>
        <taxon>Nematocera</taxon>
        <taxon>Chironomoidea</taxon>
        <taxon>Ceratopogonidae</taxon>
        <taxon>Ceratopogoninae</taxon>
        <taxon>Culicoides</taxon>
        <taxon>Monoculicoides</taxon>
    </lineage>
</organism>
<dbReference type="InterPro" id="IPR039261">
    <property type="entry name" value="FNR_nucleotide-bd"/>
</dbReference>
<evidence type="ECO:0000313" key="9">
    <source>
        <dbReference type="EMBL" id="SSX24221.1"/>
    </source>
</evidence>
<evidence type="ECO:0000259" key="7">
    <source>
        <dbReference type="PROSITE" id="PS51384"/>
    </source>
</evidence>
<dbReference type="PANTHER" id="PTHR19370:SF185">
    <property type="entry name" value="NADH-CYTOCHROME B5 REDUCTASE"/>
    <property type="match status" value="1"/>
</dbReference>
<dbReference type="InterPro" id="IPR001433">
    <property type="entry name" value="OxRdtase_FAD/NAD-bd"/>
</dbReference>
<evidence type="ECO:0000256" key="5">
    <source>
        <dbReference type="PIRSR" id="PIRSR601834-1"/>
    </source>
</evidence>
<accession>A0A336KG57</accession>
<evidence type="ECO:0000256" key="6">
    <source>
        <dbReference type="SAM" id="MobiDB-lite"/>
    </source>
</evidence>
<feature type="binding site" evidence="5">
    <location>
        <position position="316"/>
    </location>
    <ligand>
        <name>FAD</name>
        <dbReference type="ChEBI" id="CHEBI:57692"/>
    </ligand>
</feature>
<feature type="binding site" evidence="5">
    <location>
        <position position="292"/>
    </location>
    <ligand>
        <name>FAD</name>
        <dbReference type="ChEBI" id="CHEBI:57692"/>
    </ligand>
</feature>
<keyword evidence="2 5" id="KW-0285">Flavoprotein</keyword>
<reference evidence="9" key="2">
    <citation type="submission" date="2018-07" db="EMBL/GenBank/DDBJ databases">
        <authorList>
            <person name="Quirk P.G."/>
            <person name="Krulwich T.A."/>
        </authorList>
    </citation>
    <scope>NUCLEOTIDE SEQUENCE</scope>
</reference>
<dbReference type="Pfam" id="PF00970">
    <property type="entry name" value="FAD_binding_6"/>
    <property type="match status" value="1"/>
</dbReference>
<dbReference type="Gene3D" id="3.40.50.80">
    <property type="entry name" value="Nucleotide-binding domain of ferredoxin-NADP reductase (FNR) module"/>
    <property type="match status" value="1"/>
</dbReference>
<feature type="compositionally biased region" description="Low complexity" evidence="6">
    <location>
        <begin position="120"/>
        <end position="133"/>
    </location>
</feature>
<evidence type="ECO:0000256" key="3">
    <source>
        <dbReference type="ARBA" id="ARBA00022827"/>
    </source>
</evidence>
<dbReference type="InterPro" id="IPR017938">
    <property type="entry name" value="Riboflavin_synthase-like_b-brl"/>
</dbReference>
<dbReference type="EMBL" id="UFQT01000428">
    <property type="protein sequence ID" value="SSX24221.1"/>
    <property type="molecule type" value="Genomic_DNA"/>
</dbReference>
<dbReference type="AlphaFoldDB" id="A0A336KG57"/>
<dbReference type="InterPro" id="IPR036400">
    <property type="entry name" value="Cyt_B5-like_heme/steroid_sf"/>
</dbReference>
<dbReference type="InterPro" id="IPR001834">
    <property type="entry name" value="CBR-like"/>
</dbReference>
<proteinExistence type="predicted"/>
<feature type="compositionally biased region" description="Low complexity" evidence="6">
    <location>
        <begin position="91"/>
        <end position="106"/>
    </location>
</feature>
<dbReference type="SUPFAM" id="SSF63380">
    <property type="entry name" value="Riboflavin synthase domain-like"/>
    <property type="match status" value="1"/>
</dbReference>
<dbReference type="Gene3D" id="2.40.30.10">
    <property type="entry name" value="Translation factors"/>
    <property type="match status" value="1"/>
</dbReference>
<dbReference type="SMART" id="SM01117">
    <property type="entry name" value="Cyt-b5"/>
    <property type="match status" value="1"/>
</dbReference>
<dbReference type="SUPFAM" id="SSF52343">
    <property type="entry name" value="Ferredoxin reductase-like, C-terminal NADP-linked domain"/>
    <property type="match status" value="1"/>
</dbReference>
<dbReference type="InterPro" id="IPR008333">
    <property type="entry name" value="Cbr1-like_FAD-bd_dom"/>
</dbReference>
<gene>
    <name evidence="8" type="primary">CSON010493</name>
</gene>
<dbReference type="FunFam" id="3.40.50.80:FF:000021">
    <property type="entry name" value="Cytochrome b5 reductase 4"/>
    <property type="match status" value="1"/>
</dbReference>
<dbReference type="GO" id="GO:0016491">
    <property type="term" value="F:oxidoreductase activity"/>
    <property type="evidence" value="ECO:0007669"/>
    <property type="project" value="UniProtKB-KW"/>
</dbReference>
<dbReference type="SUPFAM" id="SSF55856">
    <property type="entry name" value="Cytochrome b5-like heme/steroid binding domain"/>
    <property type="match status" value="1"/>
</dbReference>
<evidence type="ECO:0000313" key="8">
    <source>
        <dbReference type="EMBL" id="SSX03856.1"/>
    </source>
</evidence>
<dbReference type="InterPro" id="IPR008978">
    <property type="entry name" value="HSP20-like_chaperone"/>
</dbReference>
<dbReference type="GO" id="GO:0071949">
    <property type="term" value="F:FAD binding"/>
    <property type="evidence" value="ECO:0007669"/>
    <property type="project" value="TreeGrafter"/>
</dbReference>
<dbReference type="PROSITE" id="PS51384">
    <property type="entry name" value="FAD_FR"/>
    <property type="match status" value="1"/>
</dbReference>
<dbReference type="PRINTS" id="PR00406">
    <property type="entry name" value="CYTB5RDTASE"/>
</dbReference>
<dbReference type="Gene3D" id="3.10.120.10">
    <property type="entry name" value="Cytochrome b5-like heme/steroid binding domain"/>
    <property type="match status" value="1"/>
</dbReference>
<comment type="cofactor">
    <cofactor evidence="1 5">
        <name>FAD</name>
        <dbReference type="ChEBI" id="CHEBI:57692"/>
    </cofactor>
</comment>
<dbReference type="InterPro" id="IPR001199">
    <property type="entry name" value="Cyt_B5-like_heme/steroid-bd"/>
</dbReference>
<name>A0A336KG57_CULSO</name>
<dbReference type="InterPro" id="IPR017927">
    <property type="entry name" value="FAD-bd_FR_type"/>
</dbReference>
<dbReference type="SUPFAM" id="SSF49764">
    <property type="entry name" value="HSP20-like chaperones"/>
    <property type="match status" value="1"/>
</dbReference>
<dbReference type="OMA" id="ERFSCTN"/>
<dbReference type="CDD" id="cd06183">
    <property type="entry name" value="cyt_b5_reduct_like"/>
    <property type="match status" value="1"/>
</dbReference>
<feature type="region of interest" description="Disordered" evidence="6">
    <location>
        <begin position="91"/>
        <end position="135"/>
    </location>
</feature>
<dbReference type="EMBL" id="UFQS01000428">
    <property type="protein sequence ID" value="SSX03856.1"/>
    <property type="molecule type" value="Genomic_DNA"/>
</dbReference>
<dbReference type="Pfam" id="PF00175">
    <property type="entry name" value="NAD_binding_1"/>
    <property type="match status" value="1"/>
</dbReference>
<evidence type="ECO:0000256" key="1">
    <source>
        <dbReference type="ARBA" id="ARBA00001974"/>
    </source>
</evidence>
<evidence type="ECO:0000256" key="2">
    <source>
        <dbReference type="ARBA" id="ARBA00022630"/>
    </source>
</evidence>
<sequence length="484" mass="54301">MDWIRLGSSGVDLTGTGGVITAISHAELAKHNKPDDCWIALRGEELMRGAGKDATKLFDSVHAWVNYEQLLSKCLVGPLRTTVTIDFSSNRNKSIKNNSSNNKLSKTTLAGPEIDKNSDNISASSTNSTPNNSENRREIVPRFDWIQKTADIVLTFYTRALSNPGMIVECLNDPKIYHIRVCIEDVTHLFKVTFCADVRWPCTVKLSSEAGKIELLFVKIEPSLWTTFGNMEREKITELDSKTFEYDVESREDITHDSQAVLLKSKEKVLMITPIGYHINITATLNGTNISRSYTPIPANFTSLNCTPNHIPLLVKSCGALSQYICRALPQPSQMKISRPMGTFQLTSVKNHRKFALLAAGSGLTPMLSLMDYLLKRNYNKIEVIQLLLFNKTEGDAWCRTKLDSIVEKEDRLIVRHILSSPSDTWTGETGLVSEQQLITLTDVKNPNHVTFIAICGPVPFNNLCSQYLREINFQPDNIHFFQG</sequence>
<feature type="binding site" evidence="5">
    <location>
        <position position="365"/>
    </location>
    <ligand>
        <name>FAD</name>
        <dbReference type="ChEBI" id="CHEBI:57692"/>
    </ligand>
</feature>
<protein>
    <submittedName>
        <fullName evidence="8">CSON010493 protein</fullName>
    </submittedName>
</protein>
<keyword evidence="4" id="KW-0560">Oxidoreductase</keyword>
<feature type="binding site" evidence="5">
    <location>
        <position position="314"/>
    </location>
    <ligand>
        <name>FAD</name>
        <dbReference type="ChEBI" id="CHEBI:57692"/>
    </ligand>
</feature>
<dbReference type="Pfam" id="PF00173">
    <property type="entry name" value="Cyt-b5"/>
    <property type="match status" value="1"/>
</dbReference>
<evidence type="ECO:0000256" key="4">
    <source>
        <dbReference type="ARBA" id="ARBA00023002"/>
    </source>
</evidence>
<feature type="binding site" evidence="5">
    <location>
        <position position="294"/>
    </location>
    <ligand>
        <name>FAD</name>
        <dbReference type="ChEBI" id="CHEBI:57692"/>
    </ligand>
</feature>